<dbReference type="Proteomes" id="UP000463388">
    <property type="component" value="Unassembled WGS sequence"/>
</dbReference>
<dbReference type="Pfam" id="PF09983">
    <property type="entry name" value="JetD_C"/>
    <property type="match status" value="1"/>
</dbReference>
<dbReference type="AlphaFoldDB" id="A0A6N8JRI6"/>
<gene>
    <name evidence="3" type="ORF">GKZ27_08740</name>
</gene>
<dbReference type="InterPro" id="IPR024537">
    <property type="entry name" value="DUF3322"/>
</dbReference>
<proteinExistence type="predicted"/>
<protein>
    <recommendedName>
        <fullName evidence="5">DUF3322 and DUF2220 domain-containing protein</fullName>
    </recommendedName>
</protein>
<dbReference type="Pfam" id="PF11795">
    <property type="entry name" value="DUF3322"/>
    <property type="match status" value="1"/>
</dbReference>
<feature type="domain" description="DUF3322" evidence="2">
    <location>
        <begin position="34"/>
        <end position="210"/>
    </location>
</feature>
<evidence type="ECO:0000313" key="4">
    <source>
        <dbReference type="Proteomes" id="UP000463388"/>
    </source>
</evidence>
<feature type="domain" description="Wadjet protein JetD C-terminal" evidence="1">
    <location>
        <begin position="228"/>
        <end position="395"/>
    </location>
</feature>
<evidence type="ECO:0000313" key="3">
    <source>
        <dbReference type="EMBL" id="MVX61539.1"/>
    </source>
</evidence>
<name>A0A6N8JRI6_9ACTN</name>
<dbReference type="PIRSF" id="PIRSF028408">
    <property type="entry name" value="UCP028408"/>
    <property type="match status" value="1"/>
</dbReference>
<keyword evidence="4" id="KW-1185">Reference proteome</keyword>
<accession>A0A6N8JRI6</accession>
<evidence type="ECO:0000259" key="2">
    <source>
        <dbReference type="Pfam" id="PF11795"/>
    </source>
</evidence>
<organism evidence="3 4">
    <name type="scientific">Adlercreutzia mucosicola</name>
    <dbReference type="NCBI Taxonomy" id="580026"/>
    <lineage>
        <taxon>Bacteria</taxon>
        <taxon>Bacillati</taxon>
        <taxon>Actinomycetota</taxon>
        <taxon>Coriobacteriia</taxon>
        <taxon>Eggerthellales</taxon>
        <taxon>Eggerthellaceae</taxon>
        <taxon>Adlercreutzia</taxon>
    </lineage>
</organism>
<dbReference type="EMBL" id="WSRR01000023">
    <property type="protein sequence ID" value="MVX61539.1"/>
    <property type="molecule type" value="Genomic_DNA"/>
</dbReference>
<evidence type="ECO:0000259" key="1">
    <source>
        <dbReference type="Pfam" id="PF09983"/>
    </source>
</evidence>
<sequence length="401" mass="45411">MRSKMIALRRRSMLSVEEARDKMARYFEKMYPLWAQQLVSQLLNGTSSEHDGASKTIGLAPPTEAQALRNLDQTMAWVRSWKDVGTSFEVAYSKRNWPAAGTQTIPIRLTLPNKESIAAFCRQEDLWTRCILRTKELAEKVLSLRAAECGAIPFVQPYIKAFVSLSDENWSKLLAVMLWLQEHPSTCCYAREMPIRGIDTKWVESHKKLVWGLGAIVTGRTICINLAAPSQFRARLLDPAATLKGLSEFSASPEELDRLQSPPAFVIICENLISLLTLPYLSGAIGIHGSGYAVHELARVSWLHQARVFYWGDLDSHGFAILSRLRTHLPHARSIMMDLDTLESHLDLCVQEPQPFHGQLDHLTPTEWAVFEKLTSTSPALRLEQERLPYQYVCERILEAI</sequence>
<comment type="caution">
    <text evidence="3">The sequence shown here is derived from an EMBL/GenBank/DDBJ whole genome shotgun (WGS) entry which is preliminary data.</text>
</comment>
<dbReference type="InterPro" id="IPR024534">
    <property type="entry name" value="JetD_C"/>
</dbReference>
<evidence type="ECO:0008006" key="5">
    <source>
        <dbReference type="Google" id="ProtNLM"/>
    </source>
</evidence>
<reference evidence="3 4" key="1">
    <citation type="submission" date="2019-12" db="EMBL/GenBank/DDBJ databases">
        <title>Microbes associate with the intestines of laboratory mice.</title>
        <authorList>
            <person name="Navarre W."/>
            <person name="Wong E."/>
        </authorList>
    </citation>
    <scope>NUCLEOTIDE SEQUENCE [LARGE SCALE GENOMIC DNA]</scope>
    <source>
        <strain evidence="3 4">NM66_B29</strain>
    </source>
</reference>
<dbReference type="InterPro" id="IPR014544">
    <property type="entry name" value="UCP028408"/>
</dbReference>